<evidence type="ECO:0000259" key="2">
    <source>
        <dbReference type="PROSITE" id="PS50041"/>
    </source>
</evidence>
<feature type="non-terminal residue" evidence="3">
    <location>
        <position position="1"/>
    </location>
</feature>
<dbReference type="SUPFAM" id="SSF56436">
    <property type="entry name" value="C-type lectin-like"/>
    <property type="match status" value="1"/>
</dbReference>
<protein>
    <recommendedName>
        <fullName evidence="2">C-type lectin domain-containing protein</fullName>
    </recommendedName>
</protein>
<dbReference type="InterPro" id="IPR001304">
    <property type="entry name" value="C-type_lectin-like"/>
</dbReference>
<gene>
    <name evidence="3" type="ORF">BRAFLDRAFT_224876</name>
</gene>
<dbReference type="SMART" id="SM00034">
    <property type="entry name" value="CLECT"/>
    <property type="match status" value="1"/>
</dbReference>
<dbReference type="PROSITE" id="PS50041">
    <property type="entry name" value="C_TYPE_LECTIN_2"/>
    <property type="match status" value="1"/>
</dbReference>
<dbReference type="InterPro" id="IPR016187">
    <property type="entry name" value="CTDL_fold"/>
</dbReference>
<evidence type="ECO:0000256" key="1">
    <source>
        <dbReference type="ARBA" id="ARBA00023157"/>
    </source>
</evidence>
<sequence length="140" mass="15641">CPAGYVRFNTGCYKDFAEQKTYDEARQTCAEDWGLLAMPKDSATNTFINELGGTTDVRWIGLTDRNDEGQWVFEDGQTLASTGYNNWNPGEPNDEGGDEDCVIVVGTAHIWNDIQCSDTRGFICQITIGMCNYTQCRLND</sequence>
<dbReference type="Pfam" id="PF00059">
    <property type="entry name" value="Lectin_C"/>
    <property type="match status" value="1"/>
</dbReference>
<dbReference type="PROSITE" id="PS00615">
    <property type="entry name" value="C_TYPE_LECTIN_1"/>
    <property type="match status" value="1"/>
</dbReference>
<dbReference type="InterPro" id="IPR016186">
    <property type="entry name" value="C-type_lectin-like/link_sf"/>
</dbReference>
<dbReference type="InterPro" id="IPR018378">
    <property type="entry name" value="C-type_lectin_CS"/>
</dbReference>
<evidence type="ECO:0000313" key="3">
    <source>
        <dbReference type="EMBL" id="EEN46036.1"/>
    </source>
</evidence>
<dbReference type="AlphaFoldDB" id="C3ZN73"/>
<dbReference type="PANTHER" id="PTHR22801:SF63">
    <property type="entry name" value="C-TYPE LECTIN DOMAIN-CONTAINING PROTEIN"/>
    <property type="match status" value="1"/>
</dbReference>
<dbReference type="EMBL" id="GG666649">
    <property type="protein sequence ID" value="EEN46036.1"/>
    <property type="molecule type" value="Genomic_DNA"/>
</dbReference>
<name>C3ZN73_BRAFL</name>
<keyword evidence="1" id="KW-1015">Disulfide bond</keyword>
<dbReference type="eggNOG" id="KOG4297">
    <property type="taxonomic scope" value="Eukaryota"/>
</dbReference>
<dbReference type="InterPro" id="IPR050801">
    <property type="entry name" value="Ca-Dep_Lectins_ImmuneDev"/>
</dbReference>
<dbReference type="PANTHER" id="PTHR22801">
    <property type="entry name" value="LITHOSTATHINE"/>
    <property type="match status" value="1"/>
</dbReference>
<dbReference type="InParanoid" id="C3ZN73"/>
<feature type="domain" description="C-type lectin" evidence="2">
    <location>
        <begin position="8"/>
        <end position="125"/>
    </location>
</feature>
<accession>C3ZN73</accession>
<reference evidence="3" key="1">
    <citation type="journal article" date="2008" name="Nature">
        <title>The amphioxus genome and the evolution of the chordate karyotype.</title>
        <authorList>
            <consortium name="US DOE Joint Genome Institute (JGI-PGF)"/>
            <person name="Putnam N.H."/>
            <person name="Butts T."/>
            <person name="Ferrier D.E.K."/>
            <person name="Furlong R.F."/>
            <person name="Hellsten U."/>
            <person name="Kawashima T."/>
            <person name="Robinson-Rechavi M."/>
            <person name="Shoguchi E."/>
            <person name="Terry A."/>
            <person name="Yu J.-K."/>
            <person name="Benito-Gutierrez E.L."/>
            <person name="Dubchak I."/>
            <person name="Garcia-Fernandez J."/>
            <person name="Gibson-Brown J.J."/>
            <person name="Grigoriev I.V."/>
            <person name="Horton A.C."/>
            <person name="de Jong P.J."/>
            <person name="Jurka J."/>
            <person name="Kapitonov V.V."/>
            <person name="Kohara Y."/>
            <person name="Kuroki Y."/>
            <person name="Lindquist E."/>
            <person name="Lucas S."/>
            <person name="Osoegawa K."/>
            <person name="Pennacchio L.A."/>
            <person name="Salamov A.A."/>
            <person name="Satou Y."/>
            <person name="Sauka-Spengler T."/>
            <person name="Schmutz J."/>
            <person name="Shin-I T."/>
            <person name="Toyoda A."/>
            <person name="Bronner-Fraser M."/>
            <person name="Fujiyama A."/>
            <person name="Holland L.Z."/>
            <person name="Holland P.W.H."/>
            <person name="Satoh N."/>
            <person name="Rokhsar D.S."/>
        </authorList>
    </citation>
    <scope>NUCLEOTIDE SEQUENCE [LARGE SCALE GENOMIC DNA]</scope>
    <source>
        <strain evidence="3">S238N-H82</strain>
        <tissue evidence="3">Testes</tissue>
    </source>
</reference>
<organism>
    <name type="scientific">Branchiostoma floridae</name>
    <name type="common">Florida lancelet</name>
    <name type="synonym">Amphioxus</name>
    <dbReference type="NCBI Taxonomy" id="7739"/>
    <lineage>
        <taxon>Eukaryota</taxon>
        <taxon>Metazoa</taxon>
        <taxon>Chordata</taxon>
        <taxon>Cephalochordata</taxon>
        <taxon>Leptocardii</taxon>
        <taxon>Amphioxiformes</taxon>
        <taxon>Branchiostomatidae</taxon>
        <taxon>Branchiostoma</taxon>
    </lineage>
</organism>
<proteinExistence type="predicted"/>
<dbReference type="Gene3D" id="3.10.100.10">
    <property type="entry name" value="Mannose-Binding Protein A, subunit A"/>
    <property type="match status" value="1"/>
</dbReference>